<feature type="transmembrane region" description="Helical" evidence="7">
    <location>
        <begin position="12"/>
        <end position="34"/>
    </location>
</feature>
<reference evidence="9 10" key="1">
    <citation type="submission" date="2019-10" db="EMBL/GenBank/DDBJ databases">
        <title>Description of Paenibacillus terrestris sp. nov.</title>
        <authorList>
            <person name="Carlier A."/>
            <person name="Qi S."/>
        </authorList>
    </citation>
    <scope>NUCLEOTIDE SEQUENCE [LARGE SCALE GENOMIC DNA]</scope>
    <source>
        <strain evidence="9 10">LMG 31458</strain>
    </source>
</reference>
<evidence type="ECO:0000313" key="9">
    <source>
        <dbReference type="EMBL" id="NOU76864.1"/>
    </source>
</evidence>
<evidence type="ECO:0000256" key="2">
    <source>
        <dbReference type="ARBA" id="ARBA00022448"/>
    </source>
</evidence>
<protein>
    <submittedName>
        <fullName evidence="9">ABC transporter permease subunit</fullName>
    </submittedName>
</protein>
<evidence type="ECO:0000313" key="10">
    <source>
        <dbReference type="Proteomes" id="UP000616779"/>
    </source>
</evidence>
<evidence type="ECO:0000256" key="1">
    <source>
        <dbReference type="ARBA" id="ARBA00004651"/>
    </source>
</evidence>
<feature type="transmembrane region" description="Helical" evidence="7">
    <location>
        <begin position="72"/>
        <end position="93"/>
    </location>
</feature>
<evidence type="ECO:0000259" key="8">
    <source>
        <dbReference type="PROSITE" id="PS50928"/>
    </source>
</evidence>
<dbReference type="Proteomes" id="UP000616779">
    <property type="component" value="Unassembled WGS sequence"/>
</dbReference>
<organism evidence="9 10">
    <name type="scientific">Paenibacillus phytorum</name>
    <dbReference type="NCBI Taxonomy" id="2654977"/>
    <lineage>
        <taxon>Bacteria</taxon>
        <taxon>Bacillati</taxon>
        <taxon>Bacillota</taxon>
        <taxon>Bacilli</taxon>
        <taxon>Bacillales</taxon>
        <taxon>Paenibacillaceae</taxon>
        <taxon>Paenibacillus</taxon>
    </lineage>
</organism>
<keyword evidence="10" id="KW-1185">Reference proteome</keyword>
<dbReference type="SUPFAM" id="SSF161098">
    <property type="entry name" value="MetI-like"/>
    <property type="match status" value="1"/>
</dbReference>
<feature type="domain" description="ABC transmembrane type-1" evidence="8">
    <location>
        <begin position="68"/>
        <end position="280"/>
    </location>
</feature>
<evidence type="ECO:0000256" key="6">
    <source>
        <dbReference type="ARBA" id="ARBA00023136"/>
    </source>
</evidence>
<comment type="subcellular location">
    <subcellularLocation>
        <location evidence="1 7">Cell membrane</location>
        <topology evidence="1 7">Multi-pass membrane protein</topology>
    </subcellularLocation>
</comment>
<feature type="transmembrane region" description="Helical" evidence="7">
    <location>
        <begin position="154"/>
        <end position="178"/>
    </location>
</feature>
<dbReference type="EMBL" id="WHOA01000248">
    <property type="protein sequence ID" value="NOU76864.1"/>
    <property type="molecule type" value="Genomic_DNA"/>
</dbReference>
<dbReference type="PANTHER" id="PTHR30193:SF37">
    <property type="entry name" value="INNER MEMBRANE ABC TRANSPORTER PERMEASE PROTEIN YCJO"/>
    <property type="match status" value="1"/>
</dbReference>
<keyword evidence="5 7" id="KW-1133">Transmembrane helix</keyword>
<accession>A0ABX1YAL0</accession>
<evidence type="ECO:0000256" key="7">
    <source>
        <dbReference type="RuleBase" id="RU363032"/>
    </source>
</evidence>
<keyword evidence="3" id="KW-1003">Cell membrane</keyword>
<evidence type="ECO:0000256" key="5">
    <source>
        <dbReference type="ARBA" id="ARBA00022989"/>
    </source>
</evidence>
<sequence>MSFRKIDFTAYLCLLPALIGSLAFTVYPVFYVLYLSLHQVDLLSGTSTFVSIDNYVRLFGSEDFLQMLGNTFIYMTFTVVISCSLSLVLAVMLDRPGWFHSFIQTAVFSPHIIPLVSVSLLWQWLMDKDAGLLNMGLQSLGLPKLLWIDSPDTALMSLILVAIWKSLGFNIILIIAGMRSIPRETLEAARLENGGPFIMFYKIIIPQLSPTIFFMLTVNIIGSFQVFDSVKVMTGGGPGNSSNVLVHWIYQTGFEFYRFGDASAGAVVLFVLVSTITFLNFGILHSKVHYQ</sequence>
<comment type="similarity">
    <text evidence="7">Belongs to the binding-protein-dependent transport system permease family.</text>
</comment>
<gene>
    <name evidence="9" type="ORF">GC098_36815</name>
</gene>
<keyword evidence="6 7" id="KW-0472">Membrane</keyword>
<feature type="transmembrane region" description="Helical" evidence="7">
    <location>
        <begin position="262"/>
        <end position="284"/>
    </location>
</feature>
<dbReference type="Pfam" id="PF00528">
    <property type="entry name" value="BPD_transp_1"/>
    <property type="match status" value="1"/>
</dbReference>
<evidence type="ECO:0000256" key="3">
    <source>
        <dbReference type="ARBA" id="ARBA00022475"/>
    </source>
</evidence>
<evidence type="ECO:0000256" key="4">
    <source>
        <dbReference type="ARBA" id="ARBA00022692"/>
    </source>
</evidence>
<proteinExistence type="inferred from homology"/>
<comment type="caution">
    <text evidence="9">The sequence shown here is derived from an EMBL/GenBank/DDBJ whole genome shotgun (WGS) entry which is preliminary data.</text>
</comment>
<name>A0ABX1YAL0_9BACL</name>
<dbReference type="PANTHER" id="PTHR30193">
    <property type="entry name" value="ABC TRANSPORTER PERMEASE PROTEIN"/>
    <property type="match status" value="1"/>
</dbReference>
<dbReference type="Gene3D" id="1.10.3720.10">
    <property type="entry name" value="MetI-like"/>
    <property type="match status" value="1"/>
</dbReference>
<keyword evidence="4 7" id="KW-0812">Transmembrane</keyword>
<dbReference type="CDD" id="cd06261">
    <property type="entry name" value="TM_PBP2"/>
    <property type="match status" value="1"/>
</dbReference>
<dbReference type="InterPro" id="IPR051393">
    <property type="entry name" value="ABC_transporter_permease"/>
</dbReference>
<dbReference type="InterPro" id="IPR000515">
    <property type="entry name" value="MetI-like"/>
</dbReference>
<dbReference type="PROSITE" id="PS50928">
    <property type="entry name" value="ABC_TM1"/>
    <property type="match status" value="1"/>
</dbReference>
<feature type="transmembrane region" description="Helical" evidence="7">
    <location>
        <begin position="199"/>
        <end position="221"/>
    </location>
</feature>
<feature type="transmembrane region" description="Helical" evidence="7">
    <location>
        <begin position="105"/>
        <end position="125"/>
    </location>
</feature>
<keyword evidence="2 7" id="KW-0813">Transport</keyword>
<dbReference type="InterPro" id="IPR035906">
    <property type="entry name" value="MetI-like_sf"/>
</dbReference>
<dbReference type="RefSeq" id="WP_171649399.1">
    <property type="nucleotide sequence ID" value="NZ_WHOA01000248.1"/>
</dbReference>